<dbReference type="AlphaFoldDB" id="A0A4T0I1V7"/>
<feature type="domain" description="Carboxylesterase type B" evidence="4">
    <location>
        <begin position="24"/>
        <end position="494"/>
    </location>
</feature>
<dbReference type="InterPro" id="IPR029058">
    <property type="entry name" value="AB_hydrolase_fold"/>
</dbReference>
<dbReference type="PROSITE" id="PS00122">
    <property type="entry name" value="CARBOXYLESTERASE_B_1"/>
    <property type="match status" value="1"/>
</dbReference>
<dbReference type="SUPFAM" id="SSF53474">
    <property type="entry name" value="alpha/beta-Hydrolases"/>
    <property type="match status" value="1"/>
</dbReference>
<reference evidence="5 6" key="1">
    <citation type="submission" date="2019-03" db="EMBL/GenBank/DDBJ databases">
        <title>Sequencing 23 genomes of Wallemia ichthyophaga.</title>
        <authorList>
            <person name="Gostincar C."/>
        </authorList>
    </citation>
    <scope>NUCLEOTIDE SEQUENCE [LARGE SCALE GENOMIC DNA]</scope>
    <source>
        <strain evidence="5 6">EXF-8621</strain>
    </source>
</reference>
<feature type="chain" id="PRO_5023986441" description="Carboxylic ester hydrolase" evidence="3">
    <location>
        <begin position="17"/>
        <end position="541"/>
    </location>
</feature>
<evidence type="ECO:0000313" key="6">
    <source>
        <dbReference type="Proteomes" id="UP000306954"/>
    </source>
</evidence>
<keyword evidence="2 3" id="KW-0378">Hydrolase</keyword>
<dbReference type="InterPro" id="IPR019826">
    <property type="entry name" value="Carboxylesterase_B_AS"/>
</dbReference>
<proteinExistence type="inferred from homology"/>
<evidence type="ECO:0000259" key="4">
    <source>
        <dbReference type="Pfam" id="PF00135"/>
    </source>
</evidence>
<dbReference type="Gene3D" id="3.40.50.1820">
    <property type="entry name" value="alpha/beta hydrolase"/>
    <property type="match status" value="1"/>
</dbReference>
<organism evidence="5 6">
    <name type="scientific">Wallemia ichthyophaga</name>
    <dbReference type="NCBI Taxonomy" id="245174"/>
    <lineage>
        <taxon>Eukaryota</taxon>
        <taxon>Fungi</taxon>
        <taxon>Dikarya</taxon>
        <taxon>Basidiomycota</taxon>
        <taxon>Wallemiomycotina</taxon>
        <taxon>Wallemiomycetes</taxon>
        <taxon>Wallemiales</taxon>
        <taxon>Wallemiaceae</taxon>
        <taxon>Wallemia</taxon>
    </lineage>
</organism>
<evidence type="ECO:0000256" key="1">
    <source>
        <dbReference type="ARBA" id="ARBA00005964"/>
    </source>
</evidence>
<comment type="similarity">
    <text evidence="1 3">Belongs to the type-B carboxylesterase/lipase family.</text>
</comment>
<evidence type="ECO:0000313" key="5">
    <source>
        <dbReference type="EMBL" id="TIB12072.1"/>
    </source>
</evidence>
<evidence type="ECO:0000256" key="3">
    <source>
        <dbReference type="RuleBase" id="RU361235"/>
    </source>
</evidence>
<dbReference type="EC" id="3.1.1.-" evidence="3"/>
<name>A0A4T0I1V7_WALIC</name>
<comment type="caution">
    <text evidence="5">The sequence shown here is derived from an EMBL/GenBank/DDBJ whole genome shotgun (WGS) entry which is preliminary data.</text>
</comment>
<dbReference type="Pfam" id="PF00135">
    <property type="entry name" value="COesterase"/>
    <property type="match status" value="1"/>
</dbReference>
<gene>
    <name evidence="5" type="ORF">E3P90_02141</name>
</gene>
<dbReference type="EMBL" id="SPOF01000020">
    <property type="protein sequence ID" value="TIB12072.1"/>
    <property type="molecule type" value="Genomic_DNA"/>
</dbReference>
<protein>
    <recommendedName>
        <fullName evidence="3">Carboxylic ester hydrolase</fullName>
        <ecNumber evidence="3">3.1.1.-</ecNumber>
    </recommendedName>
</protein>
<dbReference type="InterPro" id="IPR002018">
    <property type="entry name" value="CarbesteraseB"/>
</dbReference>
<feature type="signal peptide" evidence="3">
    <location>
        <begin position="1"/>
        <end position="16"/>
    </location>
</feature>
<accession>A0A4T0I1V7</accession>
<keyword evidence="3" id="KW-0732">Signal</keyword>
<dbReference type="Proteomes" id="UP000306954">
    <property type="component" value="Unassembled WGS sequence"/>
</dbReference>
<dbReference type="PANTHER" id="PTHR43918">
    <property type="entry name" value="ACETYLCHOLINESTERASE"/>
    <property type="match status" value="1"/>
</dbReference>
<evidence type="ECO:0000256" key="2">
    <source>
        <dbReference type="ARBA" id="ARBA00022801"/>
    </source>
</evidence>
<dbReference type="GO" id="GO:0052689">
    <property type="term" value="F:carboxylic ester hydrolase activity"/>
    <property type="evidence" value="ECO:0007669"/>
    <property type="project" value="TreeGrafter"/>
</dbReference>
<dbReference type="PANTHER" id="PTHR43918:SF4">
    <property type="entry name" value="CARBOXYLIC ESTER HYDROLASE"/>
    <property type="match status" value="1"/>
</dbReference>
<dbReference type="InterPro" id="IPR050654">
    <property type="entry name" value="AChE-related_enzymes"/>
</dbReference>
<sequence length="541" mass="57892">MKLIGLFAALLVAARASPTSNTSQPSVTLPQGVVVGTSSSDDSVHKYLGIPYAQQTARFEKAAPIQSQSQQTQIDATHWKNKCIQTDTGLAAMPDNDMEDGEDCLYANVYAPRNAQSQGGKAVLVWIYGGGLQTGNAGKADLDGTSFAANQDVILVSFNYRLNVFGFSNAPTLDRADVNVGFYDQRLALEWIHAHIASFGGDPERITLMGESSGAAAVDRLVLNPPSVPIRAAIMQSGQATLSPAAHNNGAEKWAQVAASVGCANDADQAAEYSCMQNKDVTALKQAVQQLGLSFYPVNDDITQSATPLQDAVKGGMGAQIPLIIGTNEKEGSLYVGPYIQSSIDGDGNINTTMLAETINSFGILPDTLSGLVKPYLDSLLLVSPETLFNTLSDLVTAVVFKCPAMETAHAHIYPSDAPVYRYQFSGTFPDTRKSLPQIGIEDIGAYHTSEITLVFGTYEVASSTENEKALSAVMQSYWASFAKDPYNMSQWNTINHLHINDMACFGCEGHEAGVKTISELEIDGDCLVLDSLLTANMPLF</sequence>